<dbReference type="RefSeq" id="XP_002672091.1">
    <property type="nucleotide sequence ID" value="XM_002672045.1"/>
</dbReference>
<proteinExistence type="inferred from homology"/>
<keyword evidence="4" id="KW-0560">Oxidoreductase</keyword>
<dbReference type="InterPro" id="IPR027450">
    <property type="entry name" value="AlkB-like"/>
</dbReference>
<dbReference type="PANTHER" id="PTHR46030:SF1">
    <property type="entry name" value="ALPHA-KETOGLUTARATE-DEPENDENT DIOXYGENASE ALKB HOMOLOG 6"/>
    <property type="match status" value="1"/>
</dbReference>
<keyword evidence="2" id="KW-0479">Metal-binding</keyword>
<protein>
    <submittedName>
        <fullName evidence="7">Predicted protein</fullName>
    </submittedName>
</protein>
<dbReference type="AlphaFoldDB" id="D2VUY4"/>
<dbReference type="InParanoid" id="D2VUY4"/>
<keyword evidence="5" id="KW-0408">Iron</keyword>
<dbReference type="InterPro" id="IPR037151">
    <property type="entry name" value="AlkB-like_sf"/>
</dbReference>
<keyword evidence="8" id="KW-1185">Reference proteome</keyword>
<dbReference type="InterPro" id="IPR032862">
    <property type="entry name" value="ALKBH6"/>
</dbReference>
<evidence type="ECO:0000313" key="7">
    <source>
        <dbReference type="EMBL" id="EFC39347.1"/>
    </source>
</evidence>
<dbReference type="OMA" id="GIRPHKD"/>
<organism evidence="8">
    <name type="scientific">Naegleria gruberi</name>
    <name type="common">Amoeba</name>
    <dbReference type="NCBI Taxonomy" id="5762"/>
    <lineage>
        <taxon>Eukaryota</taxon>
        <taxon>Discoba</taxon>
        <taxon>Heterolobosea</taxon>
        <taxon>Tetramitia</taxon>
        <taxon>Eutetramitia</taxon>
        <taxon>Vahlkampfiidae</taxon>
        <taxon>Naegleria</taxon>
    </lineage>
</organism>
<dbReference type="Gene3D" id="2.60.120.590">
    <property type="entry name" value="Alpha-ketoglutarate-dependent dioxygenase AlkB-like"/>
    <property type="match status" value="1"/>
</dbReference>
<dbReference type="Pfam" id="PF13532">
    <property type="entry name" value="2OG-FeII_Oxy_2"/>
    <property type="match status" value="1"/>
</dbReference>
<dbReference type="EMBL" id="GG738900">
    <property type="protein sequence ID" value="EFC39347.1"/>
    <property type="molecule type" value="Genomic_DNA"/>
</dbReference>
<dbReference type="SUPFAM" id="SSF51197">
    <property type="entry name" value="Clavaminate synthase-like"/>
    <property type="match status" value="1"/>
</dbReference>
<accession>D2VUY4</accession>
<dbReference type="GO" id="GO:0051213">
    <property type="term" value="F:dioxygenase activity"/>
    <property type="evidence" value="ECO:0007669"/>
    <property type="project" value="UniProtKB-KW"/>
</dbReference>
<evidence type="ECO:0000259" key="6">
    <source>
        <dbReference type="Pfam" id="PF13532"/>
    </source>
</evidence>
<dbReference type="Proteomes" id="UP000006671">
    <property type="component" value="Unassembled WGS sequence"/>
</dbReference>
<name>D2VUY4_NAEGR</name>
<reference evidence="7 8" key="1">
    <citation type="journal article" date="2010" name="Cell">
        <title>The genome of Naegleria gruberi illuminates early eukaryotic versatility.</title>
        <authorList>
            <person name="Fritz-Laylin L.K."/>
            <person name="Prochnik S.E."/>
            <person name="Ginger M.L."/>
            <person name="Dacks J.B."/>
            <person name="Carpenter M.L."/>
            <person name="Field M.C."/>
            <person name="Kuo A."/>
            <person name="Paredez A."/>
            <person name="Chapman J."/>
            <person name="Pham J."/>
            <person name="Shu S."/>
            <person name="Neupane R."/>
            <person name="Cipriano M."/>
            <person name="Mancuso J."/>
            <person name="Tu H."/>
            <person name="Salamov A."/>
            <person name="Lindquist E."/>
            <person name="Shapiro H."/>
            <person name="Lucas S."/>
            <person name="Grigoriev I.V."/>
            <person name="Cande W.Z."/>
            <person name="Fulton C."/>
            <person name="Rokhsar D.S."/>
            <person name="Dawson S.C."/>
        </authorList>
    </citation>
    <scope>NUCLEOTIDE SEQUENCE [LARGE SCALE GENOMIC DNA]</scope>
    <source>
        <strain evidence="7 8">NEG-M</strain>
    </source>
</reference>
<keyword evidence="3" id="KW-0223">Dioxygenase</keyword>
<dbReference type="OrthoDB" id="412814at2759"/>
<evidence type="ECO:0000313" key="8">
    <source>
        <dbReference type="Proteomes" id="UP000006671"/>
    </source>
</evidence>
<dbReference type="VEuPathDB" id="AmoebaDB:NAEGRDRAFT_72828"/>
<gene>
    <name evidence="7" type="ORF">NAEGRDRAFT_72828</name>
</gene>
<dbReference type="GO" id="GO:0005634">
    <property type="term" value="C:nucleus"/>
    <property type="evidence" value="ECO:0007669"/>
    <property type="project" value="TreeGrafter"/>
</dbReference>
<sequence>MEAIYYIPDYITEEEEKKCVEAIYKDDTSSSYVGEKKGWVCLSKRRLKNLGGIPHPNGMYKESLPKYITDFRKLLHQKGHSIDKFIEIPSDQVKNHDYNQVLLNEYECGKGIRPHKDGPLYSDIALVLSLKTTSLIDFYTEKPTEENEESVLASVFLEPRSLLIFCKEAYTDYFHGVRDVDQDVINPEKCINMQTANVSAGQIIPRNTTRLSLTIRNVKTVITEKNYTSSESQEIERRRSWWQSAIDN</sequence>
<dbReference type="GO" id="GO:0046872">
    <property type="term" value="F:metal ion binding"/>
    <property type="evidence" value="ECO:0007669"/>
    <property type="project" value="UniProtKB-KW"/>
</dbReference>
<comment type="similarity">
    <text evidence="1">Belongs to the alkB family.</text>
</comment>
<dbReference type="GeneID" id="8853547"/>
<dbReference type="PANTHER" id="PTHR46030">
    <property type="entry name" value="ALPHA-KETOGLUTARATE-DEPENDENT DIOXYGENASE ALKB HOMOLOG 6"/>
    <property type="match status" value="1"/>
</dbReference>
<evidence type="ECO:0000256" key="2">
    <source>
        <dbReference type="ARBA" id="ARBA00022723"/>
    </source>
</evidence>
<evidence type="ECO:0000256" key="5">
    <source>
        <dbReference type="ARBA" id="ARBA00023004"/>
    </source>
</evidence>
<evidence type="ECO:0000256" key="4">
    <source>
        <dbReference type="ARBA" id="ARBA00023002"/>
    </source>
</evidence>
<dbReference type="KEGG" id="ngr:NAEGRDRAFT_72828"/>
<feature type="domain" description="Alpha-ketoglutarate-dependent dioxygenase AlkB-like" evidence="6">
    <location>
        <begin position="4"/>
        <end position="216"/>
    </location>
</feature>
<evidence type="ECO:0000256" key="1">
    <source>
        <dbReference type="ARBA" id="ARBA00007879"/>
    </source>
</evidence>
<evidence type="ECO:0000256" key="3">
    <source>
        <dbReference type="ARBA" id="ARBA00022964"/>
    </source>
</evidence>
<dbReference type="eggNOG" id="KOG3200">
    <property type="taxonomic scope" value="Eukaryota"/>
</dbReference>